<protein>
    <submittedName>
        <fullName evidence="2">Uncharacterized protein</fullName>
    </submittedName>
</protein>
<dbReference type="Proteomes" id="UP001215151">
    <property type="component" value="Unassembled WGS sequence"/>
</dbReference>
<feature type="region of interest" description="Disordered" evidence="1">
    <location>
        <begin position="469"/>
        <end position="508"/>
    </location>
</feature>
<dbReference type="AlphaFoldDB" id="A0AAD7U621"/>
<feature type="region of interest" description="Disordered" evidence="1">
    <location>
        <begin position="416"/>
        <end position="449"/>
    </location>
</feature>
<name>A0AAD7U621_9APHY</name>
<reference evidence="2" key="1">
    <citation type="submission" date="2022-11" db="EMBL/GenBank/DDBJ databases">
        <title>Genome Sequence of Cubamyces cubensis.</title>
        <authorList>
            <person name="Buettner E."/>
        </authorList>
    </citation>
    <scope>NUCLEOTIDE SEQUENCE</scope>
    <source>
        <strain evidence="2">MPL-01</strain>
    </source>
</reference>
<accession>A0AAD7U621</accession>
<organism evidence="2 3">
    <name type="scientific">Trametes cubensis</name>
    <dbReference type="NCBI Taxonomy" id="1111947"/>
    <lineage>
        <taxon>Eukaryota</taxon>
        <taxon>Fungi</taxon>
        <taxon>Dikarya</taxon>
        <taxon>Basidiomycota</taxon>
        <taxon>Agaricomycotina</taxon>
        <taxon>Agaricomycetes</taxon>
        <taxon>Polyporales</taxon>
        <taxon>Polyporaceae</taxon>
        <taxon>Trametes</taxon>
    </lineage>
</organism>
<dbReference type="EMBL" id="JAPEVG010000003">
    <property type="protein sequence ID" value="KAJ8501927.1"/>
    <property type="molecule type" value="Genomic_DNA"/>
</dbReference>
<feature type="compositionally biased region" description="Low complexity" evidence="1">
    <location>
        <begin position="432"/>
        <end position="446"/>
    </location>
</feature>
<comment type="caution">
    <text evidence="2">The sequence shown here is derived from an EMBL/GenBank/DDBJ whole genome shotgun (WGS) entry which is preliminary data.</text>
</comment>
<sequence length="649" mass="70315">MPSFASSSEVRDSTDGTLLVLRARHVLVSGVPSETVRTVKGRLPDDLDVILQSDLVIALTGMVNRVNICSRAIQCSAIANHLLNYFHMNGEQLGVRPASKVYIDDSDGMAKPDADLATAADPFSPHAFLPLIAALDRAVERFVGLHLIRRYPLIFGPWRERYDAEVALTEKIARAVVNITARSPNAQFRKRSRNLMKVADTLFGQHMRVRLKSVIPQALRLNCAAVSVASEEALRGVLRSVGESNEPELPVLCHSMERLFKHGLKPIRYKSVTSFSGTNGADRKTSDGDDELALLSEPRSDSPPVLERLGAKGSEKFTALGILDVDLDLELNLDLDAQDRAELCFDEDEDAETLSGSQEQVEDLFFSDDGFLSDDTDLMAVGAQDKEPGVIQIRPGGTIHIAVAEDFDFDDLWASSQETLDDGPSQWEGERSMGSSQLSTSSGACSFSDSYPRTESPGIFMVDDEDECMLDHDSNEGEDEDGGWPGDLADADDLEGRDGDLLSPGANPVFPASPLSHWEHQVSTNSRHVLSAGVGLPLGYSAGLGHSLEEGTELLHFDPSYGSEPNAEPLGQAEARMCPPPTLALAPARCTEHAGGDVDADEAALRRFPGAHSELKGDIVAGEPVRLLEIRSPDGDDQLPSAFSAYSWR</sequence>
<feature type="region of interest" description="Disordered" evidence="1">
    <location>
        <begin position="276"/>
        <end position="304"/>
    </location>
</feature>
<evidence type="ECO:0000256" key="1">
    <source>
        <dbReference type="SAM" id="MobiDB-lite"/>
    </source>
</evidence>
<evidence type="ECO:0000313" key="3">
    <source>
        <dbReference type="Proteomes" id="UP001215151"/>
    </source>
</evidence>
<keyword evidence="3" id="KW-1185">Reference proteome</keyword>
<gene>
    <name evidence="2" type="ORF">ONZ51_g293</name>
</gene>
<evidence type="ECO:0000313" key="2">
    <source>
        <dbReference type="EMBL" id="KAJ8501927.1"/>
    </source>
</evidence>
<proteinExistence type="predicted"/>